<comment type="caution">
    <text evidence="1">The sequence shown here is derived from an EMBL/GenBank/DDBJ whole genome shotgun (WGS) entry which is preliminary data.</text>
</comment>
<reference evidence="1 2" key="1">
    <citation type="submission" date="2022-03" db="EMBL/GenBank/DDBJ databases">
        <authorList>
            <person name="Nunn A."/>
            <person name="Chopra R."/>
            <person name="Nunn A."/>
            <person name="Contreras Garrido A."/>
        </authorList>
    </citation>
    <scope>NUCLEOTIDE SEQUENCE [LARGE SCALE GENOMIC DNA]</scope>
</reference>
<sequence>MSEDGVLGPANERRCSVFSAAEAEESARRGASVGPVKVVAEKVVGIDLGTTNSAVAAMEGGKAGHCYKFRGTANHAVRGSVHEDRGFVGRADCKAPGRG</sequence>
<evidence type="ECO:0008006" key="3">
    <source>
        <dbReference type="Google" id="ProtNLM"/>
    </source>
</evidence>
<dbReference type="InterPro" id="IPR018181">
    <property type="entry name" value="Heat_shock_70_CS"/>
</dbReference>
<evidence type="ECO:0000313" key="1">
    <source>
        <dbReference type="EMBL" id="CAH2068721.1"/>
    </source>
</evidence>
<name>A0AAU9SHW3_THLAR</name>
<keyword evidence="2" id="KW-1185">Reference proteome</keyword>
<dbReference type="AlphaFoldDB" id="A0AAU9SHW3"/>
<dbReference type="PROSITE" id="PS00297">
    <property type="entry name" value="HSP70_1"/>
    <property type="match status" value="1"/>
</dbReference>
<dbReference type="InterPro" id="IPR043129">
    <property type="entry name" value="ATPase_NBD"/>
</dbReference>
<evidence type="ECO:0000313" key="2">
    <source>
        <dbReference type="Proteomes" id="UP000836841"/>
    </source>
</evidence>
<dbReference type="Proteomes" id="UP000836841">
    <property type="component" value="Unassembled WGS sequence"/>
</dbReference>
<dbReference type="EMBL" id="CAJVSB020000850">
    <property type="protein sequence ID" value="CAH2068721.1"/>
    <property type="molecule type" value="Genomic_DNA"/>
</dbReference>
<protein>
    <recommendedName>
        <fullName evidence="3">Heat shock protein 70</fullName>
    </recommendedName>
</protein>
<gene>
    <name evidence="1" type="ORF">TAV2_LOCUS18349</name>
</gene>
<dbReference type="SUPFAM" id="SSF53067">
    <property type="entry name" value="Actin-like ATPase domain"/>
    <property type="match status" value="1"/>
</dbReference>
<accession>A0AAU9SHW3</accession>
<organism evidence="1 2">
    <name type="scientific">Thlaspi arvense</name>
    <name type="common">Field penny-cress</name>
    <dbReference type="NCBI Taxonomy" id="13288"/>
    <lineage>
        <taxon>Eukaryota</taxon>
        <taxon>Viridiplantae</taxon>
        <taxon>Streptophyta</taxon>
        <taxon>Embryophyta</taxon>
        <taxon>Tracheophyta</taxon>
        <taxon>Spermatophyta</taxon>
        <taxon>Magnoliopsida</taxon>
        <taxon>eudicotyledons</taxon>
        <taxon>Gunneridae</taxon>
        <taxon>Pentapetalae</taxon>
        <taxon>rosids</taxon>
        <taxon>malvids</taxon>
        <taxon>Brassicales</taxon>
        <taxon>Brassicaceae</taxon>
        <taxon>Thlaspideae</taxon>
        <taxon>Thlaspi</taxon>
    </lineage>
</organism>
<dbReference type="Gene3D" id="3.30.420.40">
    <property type="match status" value="1"/>
</dbReference>
<proteinExistence type="predicted"/>